<dbReference type="Gene3D" id="3.20.20.80">
    <property type="entry name" value="Glycosidases"/>
    <property type="match status" value="1"/>
</dbReference>
<comment type="similarity">
    <text evidence="3 10">Belongs to the glycosyl hydrolase 72 family.</text>
</comment>
<dbReference type="FunFam" id="3.20.20.80:FF:000032">
    <property type="entry name" value="1,3-beta-glucanosyltransferase"/>
    <property type="match status" value="1"/>
</dbReference>
<organism evidence="12 13">
    <name type="scientific">Candidozyma auris</name>
    <name type="common">Yeast</name>
    <name type="synonym">Candida auris</name>
    <dbReference type="NCBI Taxonomy" id="498019"/>
    <lineage>
        <taxon>Eukaryota</taxon>
        <taxon>Fungi</taxon>
        <taxon>Dikarya</taxon>
        <taxon>Ascomycota</taxon>
        <taxon>Saccharomycotina</taxon>
        <taxon>Pichiomycetes</taxon>
        <taxon>Metschnikowiaceae</taxon>
        <taxon>Candidozyma</taxon>
    </lineage>
</organism>
<dbReference type="VEuPathDB" id="FungiDB:CJI97_005327"/>
<evidence type="ECO:0000313" key="12">
    <source>
        <dbReference type="EMBL" id="KND99575.1"/>
    </source>
</evidence>
<dbReference type="SUPFAM" id="SSF51445">
    <property type="entry name" value="(Trans)glycosidases"/>
    <property type="match status" value="1"/>
</dbReference>
<dbReference type="VEuPathDB" id="FungiDB:CJI96_0004031"/>
<comment type="caution">
    <text evidence="12">The sequence shown here is derived from an EMBL/GenBank/DDBJ whole genome shotgun (WGS) entry which is preliminary data.</text>
</comment>
<reference evidence="13" key="1">
    <citation type="journal article" date="2015" name="BMC Genomics">
        <title>Draft genome of a commonly misdiagnosed multidrug resistant pathogen Candida auris.</title>
        <authorList>
            <person name="Chatterjee S."/>
            <person name="Alampalli S.V."/>
            <person name="Nageshan R.K."/>
            <person name="Chettiar S.T."/>
            <person name="Joshi S."/>
            <person name="Tatu U.S."/>
        </authorList>
    </citation>
    <scope>NUCLEOTIDE SEQUENCE [LARGE SCALE GENOMIC DNA]</scope>
    <source>
        <strain evidence="13">6684</strain>
    </source>
</reference>
<dbReference type="AlphaFoldDB" id="A0A0L0P0U1"/>
<name>A0A0L0P0U1_CANAR</name>
<dbReference type="GO" id="GO:0009277">
    <property type="term" value="C:fungal-type cell wall"/>
    <property type="evidence" value="ECO:0007669"/>
    <property type="project" value="UniProtKB-ARBA"/>
</dbReference>
<proteinExistence type="inferred from homology"/>
<dbReference type="VEuPathDB" id="FungiDB:QG37_03729"/>
<dbReference type="Proteomes" id="UP000037122">
    <property type="component" value="Unassembled WGS sequence"/>
</dbReference>
<dbReference type="GO" id="GO:0005886">
    <property type="term" value="C:plasma membrane"/>
    <property type="evidence" value="ECO:0007669"/>
    <property type="project" value="UniProtKB-SubCell"/>
</dbReference>
<keyword evidence="8" id="KW-0325">Glycoprotein</keyword>
<dbReference type="GO" id="GO:0071970">
    <property type="term" value="P:fungal-type cell wall (1-&gt;3)-beta-D-glucan biosynthetic process"/>
    <property type="evidence" value="ECO:0007669"/>
    <property type="project" value="TreeGrafter"/>
</dbReference>
<keyword evidence="4 10" id="KW-0336">GPI-anchor</keyword>
<dbReference type="EC" id="2.4.1.-" evidence="10"/>
<dbReference type="Pfam" id="PF03198">
    <property type="entry name" value="Glyco_hydro_72"/>
    <property type="match status" value="1"/>
</dbReference>
<evidence type="ECO:0000256" key="2">
    <source>
        <dbReference type="ARBA" id="ARBA00004589"/>
    </source>
</evidence>
<dbReference type="VEuPathDB" id="FungiDB:CJJ09_004111"/>
<keyword evidence="7 10" id="KW-0472">Membrane</keyword>
<feature type="region of interest" description="Disordered" evidence="11">
    <location>
        <begin position="393"/>
        <end position="431"/>
    </location>
</feature>
<evidence type="ECO:0000256" key="5">
    <source>
        <dbReference type="ARBA" id="ARBA00022679"/>
    </source>
</evidence>
<dbReference type="PANTHER" id="PTHR31468">
    <property type="entry name" value="1,3-BETA-GLUCANOSYLTRANSFERASE GAS1"/>
    <property type="match status" value="1"/>
</dbReference>
<protein>
    <recommendedName>
        <fullName evidence="10">1,3-beta-glucanosyltransferase</fullName>
        <ecNumber evidence="10">2.4.1.-</ecNumber>
    </recommendedName>
</protein>
<keyword evidence="5 10" id="KW-0808">Transferase</keyword>
<evidence type="ECO:0000256" key="9">
    <source>
        <dbReference type="ARBA" id="ARBA00023288"/>
    </source>
</evidence>
<evidence type="ECO:0000256" key="6">
    <source>
        <dbReference type="ARBA" id="ARBA00022729"/>
    </source>
</evidence>
<keyword evidence="6" id="KW-0732">Signal</keyword>
<dbReference type="EMBL" id="LGST01000023">
    <property type="protein sequence ID" value="KND99575.1"/>
    <property type="molecule type" value="Genomic_DNA"/>
</dbReference>
<dbReference type="PANTHER" id="PTHR31468:SF5">
    <property type="entry name" value="1,3-BETA-GLUCANOSYLTRANSFERASE GAS5"/>
    <property type="match status" value="1"/>
</dbReference>
<accession>A0A0L0P0U1</accession>
<dbReference type="InterPro" id="IPR017853">
    <property type="entry name" value="GH"/>
</dbReference>
<evidence type="ECO:0000256" key="8">
    <source>
        <dbReference type="ARBA" id="ARBA00023180"/>
    </source>
</evidence>
<dbReference type="InterPro" id="IPR004886">
    <property type="entry name" value="Glucanosyltransferase"/>
</dbReference>
<evidence type="ECO:0000256" key="10">
    <source>
        <dbReference type="RuleBase" id="RU361209"/>
    </source>
</evidence>
<comment type="function">
    <text evidence="10">Splits internally a 1,3-beta-glucan molecule and transfers the newly generated reducing end (the donor) to the non-reducing end of another 1,3-beta-glucan molecule (the acceptor) forming a 1,3-beta linkage, resulting in the elongation of 1,3-beta-glucan chains in the cell wall.</text>
</comment>
<evidence type="ECO:0000313" key="13">
    <source>
        <dbReference type="Proteomes" id="UP000037122"/>
    </source>
</evidence>
<dbReference type="GO" id="GO:0031505">
    <property type="term" value="P:fungal-type cell wall organization"/>
    <property type="evidence" value="ECO:0007669"/>
    <property type="project" value="TreeGrafter"/>
</dbReference>
<gene>
    <name evidence="12" type="ORF">QG37_03729</name>
</gene>
<dbReference type="VEuPathDB" id="FungiDB:B9J08_005245"/>
<dbReference type="GO" id="GO:0098552">
    <property type="term" value="C:side of membrane"/>
    <property type="evidence" value="ECO:0007669"/>
    <property type="project" value="UniProtKB-KW"/>
</dbReference>
<evidence type="ECO:0000256" key="11">
    <source>
        <dbReference type="SAM" id="MobiDB-lite"/>
    </source>
</evidence>
<dbReference type="GO" id="GO:0042124">
    <property type="term" value="F:1,3-beta-glucanosyltransferase activity"/>
    <property type="evidence" value="ECO:0007669"/>
    <property type="project" value="TreeGrafter"/>
</dbReference>
<dbReference type="VEuPathDB" id="FungiDB:CJJ07_001893"/>
<evidence type="ECO:0000256" key="4">
    <source>
        <dbReference type="ARBA" id="ARBA00022622"/>
    </source>
</evidence>
<feature type="compositionally biased region" description="Low complexity" evidence="11">
    <location>
        <begin position="394"/>
        <end position="426"/>
    </location>
</feature>
<keyword evidence="9 10" id="KW-0449">Lipoprotein</keyword>
<evidence type="ECO:0000256" key="3">
    <source>
        <dbReference type="ARBA" id="ARBA00007528"/>
    </source>
</evidence>
<evidence type="ECO:0000256" key="1">
    <source>
        <dbReference type="ARBA" id="ARBA00004196"/>
    </source>
</evidence>
<evidence type="ECO:0000256" key="7">
    <source>
        <dbReference type="ARBA" id="ARBA00023136"/>
    </source>
</evidence>
<comment type="subcellular location">
    <subcellularLocation>
        <location evidence="1">Cell envelope</location>
    </subcellularLocation>
    <subcellularLocation>
        <location evidence="10">Cell membrane</location>
        <topology evidence="10">Lipid-anchor</topology>
        <topology evidence="10">GPI-anchor</topology>
    </subcellularLocation>
    <subcellularLocation>
        <location evidence="2">Membrane</location>
        <topology evidence="2">Lipid-anchor</topology>
        <topology evidence="2">GPI-anchor</topology>
    </subcellularLocation>
</comment>
<sequence length="452" mass="49560">MLWSFFLLPLLVLAADIEPIVVKGNAFFKKDSDERFYMKGVAYQPGGTSNLYDPLSDPDVCKRDIKYFKELGINTIRVYSIDNTGDHEECMKALADAGIYLLLDTNIPKASIARDDGANCSYNTMYLEEVFATVKLMSQYDNTLGFFAANEVINDDESTAAARQVKAVVRDIKTFQRANGLREIPVGYSAADVAENRLQSAQYFNCGDDEMARVDMFGYNDYSWCGDSSFTISGYDQKVKEYSNYSVPLFLSEFGCNKVTPRKFTEIGTIFSDKMSPVFSGGLVYEYSQEKNNYGLVKIGSDNLSVTELEDFDYLKAEFSSVSMPSGDGGYHTDLPHAECPPVDSKWEASDDIPDTPKGALKYFHGAEPTGHGFDANTQWACVDGNNDVDDSSDYSGASGSYTPSSRASSSSTKGSSSSQSSSTSSKRNDANQMSTLSGFASLGAFIFAIIV</sequence>